<proteinExistence type="predicted"/>
<gene>
    <name evidence="1" type="ORF">D3_0244</name>
</gene>
<evidence type="ECO:0000313" key="2">
    <source>
        <dbReference type="Proteomes" id="UP000319658"/>
    </source>
</evidence>
<accession>A0A514TVD4</accession>
<dbReference type="EMBL" id="MN102098">
    <property type="protein sequence ID" value="QDJ96974.1"/>
    <property type="molecule type" value="Genomic_DNA"/>
</dbReference>
<keyword evidence="2" id="KW-1185">Reference proteome</keyword>
<protein>
    <submittedName>
        <fullName evidence="1">Uncharacterized protein</fullName>
    </submittedName>
</protein>
<dbReference type="Proteomes" id="UP000319658">
    <property type="component" value="Segment"/>
</dbReference>
<evidence type="ECO:0000313" key="1">
    <source>
        <dbReference type="EMBL" id="QDJ96974.1"/>
    </source>
</evidence>
<sequence length="323" mass="36701">MNDFIAARFGHNVFIGFDLETPDCLDVISASGERMEVLAISHYRQDARGMFRDRRYALVRAIEGMLIHLSVLPNEKHIKAFDFLELSYIPGEGCMLRYDRQRVYLMRCPRHIKAQEFNVPGLVVVLTRLMNLIKANIEYCDNDLNEKEARLKYKENDYLINTHLYEVTRMASPTGNFNRSYQRYWALAVRMFQGTQGTPTDPAQPYAYAKVRFYSPRGFMIYQTGAGVGCKERDAKLFDALDRCRLGDHLQVVYTTQRGAMTLSTTPDCEPDGYGEINMHLVSGPAGSSLTIPYETDAIVFIKNSIAAASREATEAVRALRSA</sequence>
<name>A0A514TVD4_9CAUD</name>
<organism evidence="1 2">
    <name type="scientific">Aeromonas phage D3</name>
    <dbReference type="NCBI Taxonomy" id="2593327"/>
    <lineage>
        <taxon>Viruses</taxon>
        <taxon>Duplodnaviria</taxon>
        <taxon>Heunggongvirae</taxon>
        <taxon>Uroviricota</taxon>
        <taxon>Caudoviricetes</taxon>
        <taxon>Chimalliviridae</taxon>
        <taxon>Ludhianavirus</taxon>
        <taxon>Ludhianavirus D3</taxon>
    </lineage>
</organism>
<reference evidence="1 2" key="1">
    <citation type="submission" date="2019-06" db="EMBL/GenBank/DDBJ databases">
        <title>Complete genome sequence of Aeromonas hydrophila bacteriophage D3.</title>
        <authorList>
            <person name="Rai S."/>
            <person name="Tyagi A."/>
            <person name="Kumar N."/>
            <person name="Singh N."/>
        </authorList>
    </citation>
    <scope>NUCLEOTIDE SEQUENCE [LARGE SCALE GENOMIC DNA]</scope>
</reference>